<reference evidence="2" key="1">
    <citation type="submission" date="2022-11" db="UniProtKB">
        <authorList>
            <consortium name="WormBaseParasite"/>
        </authorList>
    </citation>
    <scope>IDENTIFICATION</scope>
</reference>
<evidence type="ECO:0000313" key="2">
    <source>
        <dbReference type="WBParaSite" id="JU765_v2.g10273.t1"/>
    </source>
</evidence>
<evidence type="ECO:0000313" key="1">
    <source>
        <dbReference type="Proteomes" id="UP000887576"/>
    </source>
</evidence>
<proteinExistence type="predicted"/>
<dbReference type="WBParaSite" id="JU765_v2.g10273.t1">
    <property type="protein sequence ID" value="JU765_v2.g10273.t1"/>
    <property type="gene ID" value="JU765_v2.g10273"/>
</dbReference>
<organism evidence="1 2">
    <name type="scientific">Panagrolaimus sp. JU765</name>
    <dbReference type="NCBI Taxonomy" id="591449"/>
    <lineage>
        <taxon>Eukaryota</taxon>
        <taxon>Metazoa</taxon>
        <taxon>Ecdysozoa</taxon>
        <taxon>Nematoda</taxon>
        <taxon>Chromadorea</taxon>
        <taxon>Rhabditida</taxon>
        <taxon>Tylenchina</taxon>
        <taxon>Panagrolaimomorpha</taxon>
        <taxon>Panagrolaimoidea</taxon>
        <taxon>Panagrolaimidae</taxon>
        <taxon>Panagrolaimus</taxon>
    </lineage>
</organism>
<sequence length="479" mass="53771">MENLCKFVEEAHVYLQEWAPNFVMQLELNEYKFYGYLRYHSCSYKVYTKVVDGRRSSISIGAWEQCTGEDSDIYPSMSSDPWSKDFDAAATVDSVLATAFAEFSTSQFRLASESDVFDEPTDGAAKKEAQASRSGSTSTAVSERVPVFSFNSRFRDDDWEEIRPNSAGIMKADMAKKSSSATNQRPGISGNGSSQKSTSAANLPLAQRRALETLSMHVENEPMKYGASANGELVRRIHFYKDEFEAQYVGGERQKWPNSSLLDFIRSNKAYEIFVFLNHSNGTENKFKGIVPFIGAFVSGVRDVQFAGRMNISFIQDWLPHFHSACMLKMYDVVFEKTGTLNAVMPLVPPSVDAIFFDARRTNRSGFAENLMDLYNAAIQRKIRLKRAFIAGHDCPDKSTFMELITGMANIMEPGGLLTVLSDFKLDDQRLSWCQELHLDFQRGGVHTRTPWGNELMPFVLSSGMIAGVRVGVAFSHFV</sequence>
<dbReference type="Proteomes" id="UP000887576">
    <property type="component" value="Unplaced"/>
</dbReference>
<name>A0AC34PVB2_9BILA</name>
<protein>
    <submittedName>
        <fullName evidence="2">Uncharacterized protein</fullName>
    </submittedName>
</protein>
<accession>A0AC34PVB2</accession>